<dbReference type="EMBL" id="HG518322">
    <property type="protein sequence ID" value="CDI07366.1"/>
    <property type="molecule type" value="Genomic_DNA"/>
</dbReference>
<evidence type="ECO:0000313" key="1">
    <source>
        <dbReference type="EMBL" id="CDI07366.1"/>
    </source>
</evidence>
<dbReference type="AlphaFoldDB" id="U4PTS6"/>
<protein>
    <submittedName>
        <fullName evidence="1">Uncharacterized protein</fullName>
    </submittedName>
</protein>
<name>U4PTS6_9HYPH</name>
<reference evidence="1 2" key="1">
    <citation type="journal article" date="2013" name="Genome Announc.">
        <title>Complete Genome Sequence of the Sesbania Symbiont and Rice Growth-Promoting Endophyte Rhizobium sp. Strain IRBG74.</title>
        <authorList>
            <person name="Crook M.B."/>
            <person name="Mitra S."/>
            <person name="Ane J.M."/>
            <person name="Sadowsky M.J."/>
            <person name="Gyaneshwar P."/>
        </authorList>
    </citation>
    <scope>NUCLEOTIDE SEQUENCE [LARGE SCALE GENOMIC DNA]</scope>
    <source>
        <strain evidence="1 2">IRBG74</strain>
    </source>
</reference>
<accession>U4PTS6</accession>
<sequence length="29" mass="3536">MFMDGWRIVNKYIFAHLLAVFNTSYGERR</sequence>
<gene>
    <name evidence="1" type="ORF">BN877_I0451</name>
</gene>
<dbReference type="Proteomes" id="UP000016944">
    <property type="component" value="Chromosome I"/>
</dbReference>
<evidence type="ECO:0000313" key="2">
    <source>
        <dbReference type="Proteomes" id="UP000016944"/>
    </source>
</evidence>
<proteinExistence type="predicted"/>
<organism evidence="1 2">
    <name type="scientific">Agrobacterium pusense</name>
    <dbReference type="NCBI Taxonomy" id="648995"/>
    <lineage>
        <taxon>Bacteria</taxon>
        <taxon>Pseudomonadati</taxon>
        <taxon>Pseudomonadota</taxon>
        <taxon>Alphaproteobacteria</taxon>
        <taxon>Hyphomicrobiales</taxon>
        <taxon>Rhizobiaceae</taxon>
        <taxon>Rhizobium/Agrobacterium group</taxon>
        <taxon>Agrobacterium</taxon>
    </lineage>
</organism>
<dbReference type="HOGENOM" id="CLU_3410056_0_0_5"/>
<dbReference type="KEGG" id="rir:BN877_I0451"/>